<evidence type="ECO:0000256" key="1">
    <source>
        <dbReference type="SAM" id="Phobius"/>
    </source>
</evidence>
<name>A0A8J7H233_9FIRM</name>
<dbReference type="EMBL" id="JAEAGR010000006">
    <property type="protein sequence ID" value="MBH1940693.1"/>
    <property type="molecule type" value="Genomic_DNA"/>
</dbReference>
<keyword evidence="1" id="KW-0812">Transmembrane</keyword>
<dbReference type="Proteomes" id="UP000623269">
    <property type="component" value="Unassembled WGS sequence"/>
</dbReference>
<sequence>MKAALKYQILEFKKSTVIFYIIVLLVHVFFASIITVNDTTFRSDGGFEVATIIYLFISGLNSFKETFGMFIQNGVSRKTMFLSRTVSFLVISLIMVFMNFIFVRVLGLLNSSRFSVTDMYENIFEKRVDTINGLTRGFESLMLSLGVYLIAISLGYLITVAYYRMNKAGKLAVSVGVPVSVFVLLPMIDLTLDGRITSFMAKILTTIIGIRSGYPYYMYITSIIAFALFIMLSWFLMRKAVDKN</sequence>
<accession>A0A8J7H233</accession>
<keyword evidence="1" id="KW-0472">Membrane</keyword>
<feature type="transmembrane region" description="Helical" evidence="1">
    <location>
        <begin position="46"/>
        <end position="64"/>
    </location>
</feature>
<feature type="transmembrane region" description="Helical" evidence="1">
    <location>
        <begin position="170"/>
        <end position="188"/>
    </location>
</feature>
<gene>
    <name evidence="2" type="ORF">I5677_07320</name>
</gene>
<reference evidence="2" key="1">
    <citation type="submission" date="2020-12" db="EMBL/GenBank/DDBJ databases">
        <title>M. sibirica DSM 26468T genome.</title>
        <authorList>
            <person name="Thieme N."/>
            <person name="Rettenmaier R."/>
            <person name="Zverlov V."/>
            <person name="Liebl W."/>
        </authorList>
    </citation>
    <scope>NUCLEOTIDE SEQUENCE</scope>
    <source>
        <strain evidence="2">DSM 26468</strain>
    </source>
</reference>
<keyword evidence="3" id="KW-1185">Reference proteome</keyword>
<feature type="transmembrane region" description="Helical" evidence="1">
    <location>
        <begin position="16"/>
        <end position="34"/>
    </location>
</feature>
<evidence type="ECO:0000313" key="2">
    <source>
        <dbReference type="EMBL" id="MBH1940693.1"/>
    </source>
</evidence>
<evidence type="ECO:0000313" key="3">
    <source>
        <dbReference type="Proteomes" id="UP000623269"/>
    </source>
</evidence>
<feature type="transmembrane region" description="Helical" evidence="1">
    <location>
        <begin position="216"/>
        <end position="237"/>
    </location>
</feature>
<keyword evidence="1" id="KW-1133">Transmembrane helix</keyword>
<organism evidence="2 3">
    <name type="scientific">Mobilitalea sibirica</name>
    <dbReference type="NCBI Taxonomy" id="1462919"/>
    <lineage>
        <taxon>Bacteria</taxon>
        <taxon>Bacillati</taxon>
        <taxon>Bacillota</taxon>
        <taxon>Clostridia</taxon>
        <taxon>Lachnospirales</taxon>
        <taxon>Lachnospiraceae</taxon>
        <taxon>Mobilitalea</taxon>
    </lineage>
</organism>
<comment type="caution">
    <text evidence="2">The sequence shown here is derived from an EMBL/GenBank/DDBJ whole genome shotgun (WGS) entry which is preliminary data.</text>
</comment>
<dbReference type="RefSeq" id="WP_197660921.1">
    <property type="nucleotide sequence ID" value="NZ_JAEAGR010000006.1"/>
</dbReference>
<protein>
    <submittedName>
        <fullName evidence="2">Uncharacterized protein</fullName>
    </submittedName>
</protein>
<feature type="transmembrane region" description="Helical" evidence="1">
    <location>
        <begin position="85"/>
        <end position="109"/>
    </location>
</feature>
<dbReference type="AlphaFoldDB" id="A0A8J7H233"/>
<feature type="transmembrane region" description="Helical" evidence="1">
    <location>
        <begin position="141"/>
        <end position="163"/>
    </location>
</feature>
<proteinExistence type="predicted"/>